<feature type="domain" description="Hcy-binding" evidence="4">
    <location>
        <begin position="4"/>
        <end position="311"/>
    </location>
</feature>
<dbReference type="RefSeq" id="WP_120013621.1">
    <property type="nucleotide sequence ID" value="NZ_QZWZ01000004.1"/>
</dbReference>
<dbReference type="SUPFAM" id="SSF82282">
    <property type="entry name" value="Homocysteine S-methyltransferase"/>
    <property type="match status" value="1"/>
</dbReference>
<dbReference type="GO" id="GO:0046872">
    <property type="term" value="F:metal ion binding"/>
    <property type="evidence" value="ECO:0007669"/>
    <property type="project" value="UniProtKB-KW"/>
</dbReference>
<keyword evidence="3" id="KW-0862">Zinc</keyword>
<gene>
    <name evidence="5" type="ORF">D3227_07845</name>
</gene>
<feature type="binding site" evidence="3">
    <location>
        <position position="297"/>
    </location>
    <ligand>
        <name>Zn(2+)</name>
        <dbReference type="ChEBI" id="CHEBI:29105"/>
    </ligand>
</feature>
<feature type="binding site" evidence="3">
    <location>
        <position position="296"/>
    </location>
    <ligand>
        <name>Zn(2+)</name>
        <dbReference type="ChEBI" id="CHEBI:29105"/>
    </ligand>
</feature>
<evidence type="ECO:0000313" key="6">
    <source>
        <dbReference type="Proteomes" id="UP000272706"/>
    </source>
</evidence>
<proteinExistence type="predicted"/>
<comment type="caution">
    <text evidence="5">The sequence shown here is derived from an EMBL/GenBank/DDBJ whole genome shotgun (WGS) entry which is preliminary data.</text>
</comment>
<name>A0A3A5KWS3_9HYPH</name>
<dbReference type="Proteomes" id="UP000272706">
    <property type="component" value="Unassembled WGS sequence"/>
</dbReference>
<evidence type="ECO:0000259" key="4">
    <source>
        <dbReference type="PROSITE" id="PS50970"/>
    </source>
</evidence>
<protein>
    <submittedName>
        <fullName evidence="5">Homocysteine S-methyltransferase</fullName>
    </submittedName>
</protein>
<dbReference type="GO" id="GO:0032259">
    <property type="term" value="P:methylation"/>
    <property type="evidence" value="ECO:0007669"/>
    <property type="project" value="UniProtKB-KW"/>
</dbReference>
<dbReference type="EMBL" id="QZWZ01000004">
    <property type="protein sequence ID" value="RJT41112.1"/>
    <property type="molecule type" value="Genomic_DNA"/>
</dbReference>
<organism evidence="5 6">
    <name type="scientific">Mesorhizobium waimense</name>
    <dbReference type="NCBI Taxonomy" id="1300307"/>
    <lineage>
        <taxon>Bacteria</taxon>
        <taxon>Pseudomonadati</taxon>
        <taxon>Pseudomonadota</taxon>
        <taxon>Alphaproteobacteria</taxon>
        <taxon>Hyphomicrobiales</taxon>
        <taxon>Phyllobacteriaceae</taxon>
        <taxon>Mesorhizobium</taxon>
    </lineage>
</organism>
<dbReference type="PANTHER" id="PTHR11103">
    <property type="entry name" value="SLR1189 PROTEIN"/>
    <property type="match status" value="1"/>
</dbReference>
<accession>A0A3A5KWS3</accession>
<dbReference type="Pfam" id="PF02574">
    <property type="entry name" value="S-methyl_trans"/>
    <property type="match status" value="1"/>
</dbReference>
<keyword evidence="1 3" id="KW-0489">Methyltransferase</keyword>
<dbReference type="GO" id="GO:0008168">
    <property type="term" value="F:methyltransferase activity"/>
    <property type="evidence" value="ECO:0007669"/>
    <property type="project" value="UniProtKB-UniRule"/>
</dbReference>
<dbReference type="Gene3D" id="3.20.20.330">
    <property type="entry name" value="Homocysteine-binding-like domain"/>
    <property type="match status" value="1"/>
</dbReference>
<evidence type="ECO:0000256" key="3">
    <source>
        <dbReference type="PROSITE-ProRule" id="PRU00333"/>
    </source>
</evidence>
<dbReference type="PROSITE" id="PS50970">
    <property type="entry name" value="HCY"/>
    <property type="match status" value="1"/>
</dbReference>
<dbReference type="OrthoDB" id="9803687at2"/>
<dbReference type="AlphaFoldDB" id="A0A3A5KWS3"/>
<keyword evidence="3" id="KW-0479">Metal-binding</keyword>
<evidence type="ECO:0000256" key="1">
    <source>
        <dbReference type="ARBA" id="ARBA00022603"/>
    </source>
</evidence>
<evidence type="ECO:0000313" key="5">
    <source>
        <dbReference type="EMBL" id="RJT41112.1"/>
    </source>
</evidence>
<keyword evidence="2 3" id="KW-0808">Transferase</keyword>
<feature type="binding site" evidence="3">
    <location>
        <position position="227"/>
    </location>
    <ligand>
        <name>Zn(2+)</name>
        <dbReference type="ChEBI" id="CHEBI:29105"/>
    </ligand>
</feature>
<dbReference type="InterPro" id="IPR036589">
    <property type="entry name" value="HCY_dom_sf"/>
</dbReference>
<dbReference type="PANTHER" id="PTHR11103:SF18">
    <property type="entry name" value="SLR1189 PROTEIN"/>
    <property type="match status" value="1"/>
</dbReference>
<keyword evidence="6" id="KW-1185">Reference proteome</keyword>
<sequence length="312" mass="33300">MTNAKIDLRELGETVLLTDGGLETSLVFMDGLDLPFFAAFPLLGEEEGQDRLARYFRQFLDIAEQRGVGFVLDTPTWRANPDWGGKLGYSDKALSATNRHAVSWARALGAPYAARGMVVLVNGVVGPRGDGYRVDAVMTTAEAENYHIDQIKAFRDAGADMVSAITMTYSHEAAGIACAAMASGLPSVISFTVETDGRLPSGESLKEAIETVDDETDGAPAYFMINCAHPSHFDAVLAGDGGWVGRIRGVRANASARSHAELDAATELDPGDPVDLGRRYRAMRDRFGHIGVLGGCCGTDARHIAAICDACL</sequence>
<evidence type="ECO:0000256" key="2">
    <source>
        <dbReference type="ARBA" id="ARBA00022679"/>
    </source>
</evidence>
<dbReference type="InterPro" id="IPR003726">
    <property type="entry name" value="HCY_dom"/>
</dbReference>
<reference evidence="5 6" key="1">
    <citation type="submission" date="2018-09" db="EMBL/GenBank/DDBJ databases">
        <title>Mesorhizobium carmichaelinearum sp. nov. isolated from Carmichaelinea spp. root nodules in New Zealand.</title>
        <authorList>
            <person name="De Meyer S.E."/>
        </authorList>
    </citation>
    <scope>NUCLEOTIDE SEQUENCE [LARGE SCALE GENOMIC DNA]</scope>
    <source>
        <strain evidence="5 6">ICMP19557</strain>
    </source>
</reference>
<comment type="cofactor">
    <cofactor evidence="3">
        <name>Zn(2+)</name>
        <dbReference type="ChEBI" id="CHEBI:29105"/>
    </cofactor>
</comment>